<proteinExistence type="predicted"/>
<feature type="region of interest" description="Disordered" evidence="1">
    <location>
        <begin position="33"/>
        <end position="70"/>
    </location>
</feature>
<keyword evidence="3" id="KW-1185">Reference proteome</keyword>
<evidence type="ECO:0000256" key="1">
    <source>
        <dbReference type="SAM" id="MobiDB-lite"/>
    </source>
</evidence>
<name>A0A0D2P9S7_HYPSF</name>
<reference evidence="3" key="1">
    <citation type="submission" date="2014-04" db="EMBL/GenBank/DDBJ databases">
        <title>Evolutionary Origins and Diversification of the Mycorrhizal Mutualists.</title>
        <authorList>
            <consortium name="DOE Joint Genome Institute"/>
            <consortium name="Mycorrhizal Genomics Consortium"/>
            <person name="Kohler A."/>
            <person name="Kuo A."/>
            <person name="Nagy L.G."/>
            <person name="Floudas D."/>
            <person name="Copeland A."/>
            <person name="Barry K.W."/>
            <person name="Cichocki N."/>
            <person name="Veneault-Fourrey C."/>
            <person name="LaButti K."/>
            <person name="Lindquist E.A."/>
            <person name="Lipzen A."/>
            <person name="Lundell T."/>
            <person name="Morin E."/>
            <person name="Murat C."/>
            <person name="Riley R."/>
            <person name="Ohm R."/>
            <person name="Sun H."/>
            <person name="Tunlid A."/>
            <person name="Henrissat B."/>
            <person name="Grigoriev I.V."/>
            <person name="Hibbett D.S."/>
            <person name="Martin F."/>
        </authorList>
    </citation>
    <scope>NUCLEOTIDE SEQUENCE [LARGE SCALE GENOMIC DNA]</scope>
    <source>
        <strain evidence="3">FD-334 SS-4</strain>
    </source>
</reference>
<accession>A0A0D2P9S7</accession>
<organism evidence="2 3">
    <name type="scientific">Hypholoma sublateritium (strain FD-334 SS-4)</name>
    <dbReference type="NCBI Taxonomy" id="945553"/>
    <lineage>
        <taxon>Eukaryota</taxon>
        <taxon>Fungi</taxon>
        <taxon>Dikarya</taxon>
        <taxon>Basidiomycota</taxon>
        <taxon>Agaricomycotina</taxon>
        <taxon>Agaricomycetes</taxon>
        <taxon>Agaricomycetidae</taxon>
        <taxon>Agaricales</taxon>
        <taxon>Agaricineae</taxon>
        <taxon>Strophariaceae</taxon>
        <taxon>Hypholoma</taxon>
    </lineage>
</organism>
<dbReference type="EMBL" id="KN817532">
    <property type="protein sequence ID" value="KJA25376.1"/>
    <property type="molecule type" value="Genomic_DNA"/>
</dbReference>
<evidence type="ECO:0000313" key="2">
    <source>
        <dbReference type="EMBL" id="KJA25376.1"/>
    </source>
</evidence>
<dbReference type="AlphaFoldDB" id="A0A0D2P9S7"/>
<dbReference type="Proteomes" id="UP000054270">
    <property type="component" value="Unassembled WGS sequence"/>
</dbReference>
<evidence type="ECO:0000313" key="3">
    <source>
        <dbReference type="Proteomes" id="UP000054270"/>
    </source>
</evidence>
<gene>
    <name evidence="2" type="ORF">HYPSUDRAFT_199898</name>
</gene>
<protein>
    <submittedName>
        <fullName evidence="2">Uncharacterized protein</fullName>
    </submittedName>
</protein>
<sequence length="124" mass="13021">MAIRAIVPPRLPGPGFSADARLTLLSTRIPIGSAPPHRSFLRGPRAARAPSPVPRDPQSHSHFPHAHPQMDAFTTTTPVVVDVPASWEKSGSAGNTYCVVAQTASIPTDQEKAGSSGNTYCVVA</sequence>